<organism evidence="1 2">
    <name type="scientific">Lutibacter profundi</name>
    <dbReference type="NCBI Taxonomy" id="1622118"/>
    <lineage>
        <taxon>Bacteria</taxon>
        <taxon>Pseudomonadati</taxon>
        <taxon>Bacteroidota</taxon>
        <taxon>Flavobacteriia</taxon>
        <taxon>Flavobacteriales</taxon>
        <taxon>Flavobacteriaceae</taxon>
        <taxon>Lutibacter</taxon>
    </lineage>
</organism>
<proteinExistence type="predicted"/>
<name>A0A0X8G6E3_9FLAO</name>
<gene>
    <name evidence="1" type="ORF">Lupro_04070</name>
</gene>
<dbReference type="AlphaFoldDB" id="A0A0X8G6E3"/>
<dbReference type="EMBL" id="CP013355">
    <property type="protein sequence ID" value="AMC10478.1"/>
    <property type="molecule type" value="Genomic_DNA"/>
</dbReference>
<dbReference type="KEGG" id="lut:Lupro_04070"/>
<keyword evidence="2" id="KW-1185">Reference proteome</keyword>
<dbReference type="RefSeq" id="WP_068206544.1">
    <property type="nucleotide sequence ID" value="NZ_CP013355.1"/>
</dbReference>
<evidence type="ECO:0000313" key="1">
    <source>
        <dbReference type="EMBL" id="AMC10478.1"/>
    </source>
</evidence>
<dbReference type="Proteomes" id="UP000059672">
    <property type="component" value="Chromosome"/>
</dbReference>
<evidence type="ECO:0000313" key="2">
    <source>
        <dbReference type="Proteomes" id="UP000059672"/>
    </source>
</evidence>
<protein>
    <submittedName>
        <fullName evidence="1">Uncharacterized protein</fullName>
    </submittedName>
</protein>
<accession>A0A0X8G6E3</accession>
<sequence>MKLIIITAVKEFEKDIIHILKNSDITIFSYNEIIGYRNIPREANIDNWFPGERKENKSIMFYAFVKKEETDELFERIKIFNEKQESLSKIHISILNIEKSN</sequence>
<reference evidence="1 2" key="2">
    <citation type="journal article" date="2016" name="Int. J. Syst. Evol. Microbiol.">
        <title>Lutibacter profundi sp. nov., isolated from a deep-sea hydrothermal system on the Arctic Mid-Ocean Ridge and emended description of the genus Lutibacter.</title>
        <authorList>
            <person name="Le Moine Bauer S."/>
            <person name="Roalkvam I."/>
            <person name="Steen I.H."/>
            <person name="Dahle H."/>
        </authorList>
    </citation>
    <scope>NUCLEOTIDE SEQUENCE [LARGE SCALE GENOMIC DNA]</scope>
    <source>
        <strain evidence="1 2">LP1</strain>
    </source>
</reference>
<reference evidence="2" key="1">
    <citation type="submission" date="2015-12" db="EMBL/GenBank/DDBJ databases">
        <title>Complete genome sequence of Lutibacter profundus strain LP1.</title>
        <authorList>
            <person name="Wissuwa J."/>
            <person name="Le Moine Bauer S."/>
            <person name="Stokke R."/>
            <person name="Dahle H."/>
            <person name="Steen I.H."/>
        </authorList>
    </citation>
    <scope>NUCLEOTIDE SEQUENCE [LARGE SCALE GENOMIC DNA]</scope>
    <source>
        <strain evidence="2">LP1</strain>
    </source>
</reference>
<dbReference type="STRING" id="1622118.Lupro_04070"/>
<dbReference type="OrthoDB" id="1524637at2"/>